<comment type="similarity">
    <text evidence="9">Belongs to the exosome component 10/RRP6 family.</text>
</comment>
<feature type="compositionally biased region" description="Basic and acidic residues" evidence="10">
    <location>
        <begin position="831"/>
        <end position="855"/>
    </location>
</feature>
<dbReference type="GO" id="GO:0000175">
    <property type="term" value="F:3'-5'-RNA exonuclease activity"/>
    <property type="evidence" value="ECO:0007669"/>
    <property type="project" value="InterPro"/>
</dbReference>
<evidence type="ECO:0000256" key="5">
    <source>
        <dbReference type="ARBA" id="ARBA00022835"/>
    </source>
</evidence>
<dbReference type="SUPFAM" id="SSF53098">
    <property type="entry name" value="Ribonuclease H-like"/>
    <property type="match status" value="1"/>
</dbReference>
<evidence type="ECO:0000256" key="4">
    <source>
        <dbReference type="ARBA" id="ARBA00022801"/>
    </source>
</evidence>
<feature type="region of interest" description="Disordered" evidence="10">
    <location>
        <begin position="576"/>
        <end position="621"/>
    </location>
</feature>
<dbReference type="GO" id="GO:0071037">
    <property type="term" value="P:nuclear polyadenylation-dependent snRNA catabolic process"/>
    <property type="evidence" value="ECO:0007669"/>
    <property type="project" value="TreeGrafter"/>
</dbReference>
<dbReference type="GO" id="GO:0071051">
    <property type="term" value="P:poly(A)-dependent snoRNA 3'-end processing"/>
    <property type="evidence" value="ECO:0007669"/>
    <property type="project" value="TreeGrafter"/>
</dbReference>
<feature type="domain" description="HRDC" evidence="11">
    <location>
        <begin position="471"/>
        <end position="551"/>
    </location>
</feature>
<evidence type="ECO:0000259" key="11">
    <source>
        <dbReference type="PROSITE" id="PS50967"/>
    </source>
</evidence>
<dbReference type="Proteomes" id="UP001386955">
    <property type="component" value="Unassembled WGS sequence"/>
</dbReference>
<dbReference type="FunFam" id="3.30.420.10:FF:000065">
    <property type="entry name" value="Protein RRP6-like 2 isoform A"/>
    <property type="match status" value="1"/>
</dbReference>
<evidence type="ECO:0000256" key="8">
    <source>
        <dbReference type="ARBA" id="ARBA00023242"/>
    </source>
</evidence>
<dbReference type="GO" id="GO:0003727">
    <property type="term" value="F:single-stranded RNA binding"/>
    <property type="evidence" value="ECO:0007669"/>
    <property type="project" value="TreeGrafter"/>
</dbReference>
<accession>A0AAN9NWP7</accession>
<dbReference type="GO" id="GO:0071036">
    <property type="term" value="P:nuclear polyadenylation-dependent snoRNA catabolic process"/>
    <property type="evidence" value="ECO:0007669"/>
    <property type="project" value="TreeGrafter"/>
</dbReference>
<dbReference type="FunFam" id="1.10.150.80:FF:000001">
    <property type="entry name" value="Putative exosome component 10"/>
    <property type="match status" value="1"/>
</dbReference>
<dbReference type="Gene3D" id="3.30.420.10">
    <property type="entry name" value="Ribonuclease H-like superfamily/Ribonuclease H"/>
    <property type="match status" value="1"/>
</dbReference>
<dbReference type="GO" id="GO:0071040">
    <property type="term" value="P:nuclear polyadenylation-dependent antisense transcript catabolic process"/>
    <property type="evidence" value="ECO:0007669"/>
    <property type="project" value="TreeGrafter"/>
</dbReference>
<dbReference type="InterPro" id="IPR049559">
    <property type="entry name" value="Rrp6p-like_exo"/>
</dbReference>
<dbReference type="PROSITE" id="PS50967">
    <property type="entry name" value="HRDC"/>
    <property type="match status" value="1"/>
</dbReference>
<dbReference type="SMART" id="SM00474">
    <property type="entry name" value="35EXOc"/>
    <property type="match status" value="1"/>
</dbReference>
<dbReference type="InterPro" id="IPR002121">
    <property type="entry name" value="HRDC_dom"/>
</dbReference>
<dbReference type="InterPro" id="IPR044876">
    <property type="entry name" value="HRDC_dom_sf"/>
</dbReference>
<dbReference type="GO" id="GO:0071039">
    <property type="term" value="P:nuclear polyadenylation-dependent CUT catabolic process"/>
    <property type="evidence" value="ECO:0007669"/>
    <property type="project" value="TreeGrafter"/>
</dbReference>
<evidence type="ECO:0000256" key="6">
    <source>
        <dbReference type="ARBA" id="ARBA00022839"/>
    </source>
</evidence>
<dbReference type="InterPro" id="IPR012588">
    <property type="entry name" value="Exosome-assoc_fac_Rrp6_N"/>
</dbReference>
<dbReference type="GO" id="GO:0080188">
    <property type="term" value="P:gene silencing by siRNA-directed DNA methylation"/>
    <property type="evidence" value="ECO:0007669"/>
    <property type="project" value="UniProtKB-ARBA"/>
</dbReference>
<feature type="compositionally biased region" description="Polar residues" evidence="10">
    <location>
        <begin position="771"/>
        <end position="787"/>
    </location>
</feature>
<feature type="region of interest" description="Disordered" evidence="10">
    <location>
        <begin position="690"/>
        <end position="715"/>
    </location>
</feature>
<dbReference type="AlphaFoldDB" id="A0AAN9NWP7"/>
<dbReference type="Pfam" id="PF08066">
    <property type="entry name" value="PMC2NT"/>
    <property type="match status" value="1"/>
</dbReference>
<evidence type="ECO:0000256" key="9">
    <source>
        <dbReference type="ARBA" id="ARBA00043957"/>
    </source>
</evidence>
<evidence type="ECO:0000313" key="13">
    <source>
        <dbReference type="Proteomes" id="UP001386955"/>
    </source>
</evidence>
<keyword evidence="5" id="KW-0271">Exosome</keyword>
<keyword evidence="4" id="KW-0378">Hydrolase</keyword>
<keyword evidence="2" id="KW-0698">rRNA processing</keyword>
<dbReference type="SUPFAM" id="SSF47819">
    <property type="entry name" value="HRDC-like"/>
    <property type="match status" value="1"/>
</dbReference>
<dbReference type="PANTHER" id="PTHR12124:SF47">
    <property type="entry name" value="EXOSOME COMPONENT 10"/>
    <property type="match status" value="1"/>
</dbReference>
<reference evidence="12 13" key="1">
    <citation type="submission" date="2024-01" db="EMBL/GenBank/DDBJ databases">
        <title>The genomes of 5 underutilized Papilionoideae crops provide insights into root nodulation and disease resistanc.</title>
        <authorList>
            <person name="Jiang F."/>
        </authorList>
    </citation>
    <scope>NUCLEOTIDE SEQUENCE [LARGE SCALE GENOMIC DNA]</scope>
    <source>
        <strain evidence="12">DUOXIRENSHENG_FW03</strain>
        <tissue evidence="12">Leaves</tissue>
    </source>
</reference>
<dbReference type="SMART" id="SM00341">
    <property type="entry name" value="HRDC"/>
    <property type="match status" value="1"/>
</dbReference>
<dbReference type="PANTHER" id="PTHR12124">
    <property type="entry name" value="POLYMYOSITIS/SCLERODERMA AUTOANTIGEN-RELATED"/>
    <property type="match status" value="1"/>
</dbReference>
<dbReference type="GO" id="GO:0071044">
    <property type="term" value="P:histone mRNA catabolic process"/>
    <property type="evidence" value="ECO:0007669"/>
    <property type="project" value="TreeGrafter"/>
</dbReference>
<organism evidence="12 13">
    <name type="scientific">Psophocarpus tetragonolobus</name>
    <name type="common">Winged bean</name>
    <name type="synonym">Dolichos tetragonolobus</name>
    <dbReference type="NCBI Taxonomy" id="3891"/>
    <lineage>
        <taxon>Eukaryota</taxon>
        <taxon>Viridiplantae</taxon>
        <taxon>Streptophyta</taxon>
        <taxon>Embryophyta</taxon>
        <taxon>Tracheophyta</taxon>
        <taxon>Spermatophyta</taxon>
        <taxon>Magnoliopsida</taxon>
        <taxon>eudicotyledons</taxon>
        <taxon>Gunneridae</taxon>
        <taxon>Pentapetalae</taxon>
        <taxon>rosids</taxon>
        <taxon>fabids</taxon>
        <taxon>Fabales</taxon>
        <taxon>Fabaceae</taxon>
        <taxon>Papilionoideae</taxon>
        <taxon>50 kb inversion clade</taxon>
        <taxon>NPAAA clade</taxon>
        <taxon>indigoferoid/millettioid clade</taxon>
        <taxon>Phaseoleae</taxon>
        <taxon>Psophocarpus</taxon>
    </lineage>
</organism>
<feature type="region of interest" description="Disordered" evidence="10">
    <location>
        <begin position="734"/>
        <end position="805"/>
    </location>
</feature>
<feature type="region of interest" description="Disordered" evidence="10">
    <location>
        <begin position="135"/>
        <end position="156"/>
    </location>
</feature>
<dbReference type="GO" id="GO:0071035">
    <property type="term" value="P:nuclear polyadenylation-dependent rRNA catabolic process"/>
    <property type="evidence" value="ECO:0007669"/>
    <property type="project" value="TreeGrafter"/>
</dbReference>
<dbReference type="InterPro" id="IPR012337">
    <property type="entry name" value="RNaseH-like_sf"/>
</dbReference>
<dbReference type="InterPro" id="IPR002562">
    <property type="entry name" value="3'-5'_exonuclease_dom"/>
</dbReference>
<dbReference type="GO" id="GO:0000176">
    <property type="term" value="C:nuclear exosome (RNase complex)"/>
    <property type="evidence" value="ECO:0007669"/>
    <property type="project" value="InterPro"/>
</dbReference>
<keyword evidence="6" id="KW-0269">Exonuclease</keyword>
<dbReference type="GO" id="GO:0071038">
    <property type="term" value="P:TRAMP-dependent tRNA surveillance pathway"/>
    <property type="evidence" value="ECO:0007669"/>
    <property type="project" value="TreeGrafter"/>
</dbReference>
<dbReference type="Gene3D" id="1.10.150.80">
    <property type="entry name" value="HRDC domain"/>
    <property type="match status" value="1"/>
</dbReference>
<keyword evidence="13" id="KW-1185">Reference proteome</keyword>
<comment type="caution">
    <text evidence="12">The sequence shown here is derived from an EMBL/GenBank/DDBJ whole genome shotgun (WGS) entry which is preliminary data.</text>
</comment>
<keyword evidence="3" id="KW-0540">Nuclease</keyword>
<dbReference type="GO" id="GO:0005730">
    <property type="term" value="C:nucleolus"/>
    <property type="evidence" value="ECO:0007669"/>
    <property type="project" value="UniProtKB-ARBA"/>
</dbReference>
<comment type="subcellular location">
    <subcellularLocation>
        <location evidence="1">Nucleus</location>
    </subcellularLocation>
</comment>
<keyword evidence="8" id="KW-0539">Nucleus</keyword>
<dbReference type="InterPro" id="IPR045092">
    <property type="entry name" value="Rrp6-like"/>
</dbReference>
<evidence type="ECO:0000256" key="2">
    <source>
        <dbReference type="ARBA" id="ARBA00022552"/>
    </source>
</evidence>
<dbReference type="Pfam" id="PF00570">
    <property type="entry name" value="HRDC"/>
    <property type="match status" value="1"/>
</dbReference>
<evidence type="ECO:0000256" key="3">
    <source>
        <dbReference type="ARBA" id="ARBA00022722"/>
    </source>
</evidence>
<evidence type="ECO:0000256" key="1">
    <source>
        <dbReference type="ARBA" id="ARBA00004123"/>
    </source>
</evidence>
<gene>
    <name evidence="12" type="ORF">VNO78_33294</name>
</gene>
<dbReference type="EMBL" id="JAYMYS010000009">
    <property type="protein sequence ID" value="KAK7380775.1"/>
    <property type="molecule type" value="Genomic_DNA"/>
</dbReference>
<name>A0AAN9NWP7_PSOTE</name>
<sequence length="882" mass="98725">MDVDHDQPSAAAKAQALTAGPLSSTAAKLAASSRCIPSDKDFHFYRNFEEFKVPVEEIARESRSMLEAIGAAAAAAFPADVDDAYDWLVNVNDDVLERFDVSADEFRRVRVEEEENGRPAKQSMEDDGFQLVTRKKKGGKGHAAPATGSEAETAGVTMATKDKKTMGSKPKVPFHIPTIRRPQDEYSIMVNNANMPFEHVWLQRSDDGLGFIHPLENLSVLDFVDTNLRDLVPVKPPSIESTPFKLVEEVKDLKELAAKLRSVNEFAVDLEHNQYRSFQGLTCLMQISTRTEDFVVDTLKLRIHIGPYLREIFKDPSKRKVMHGADRDILWLQRDFGIYICNLFDTHQASKLLNLERNSLEHILHHFCEVAANKEYQNADWRLRPLPEDMLRYAREDTHYLLYIYDLMRIKLFALSSKESESSESSDTPLVEVYKRSYDVCMQLYEKELLTENSYLHIYGLQYLLQGASLNAQQLAIVSGLCEWRDIVARAEDESTGYVLPNKSVIEIAKQMPITTSKLRRLVKSKHPYVEHNLDTVVSIIRHSIQNSATFEEAAQQLKEAQAAALSDVPITDGTVDIQSHTQDSNKESSQHQDTIVPIKIKSNSLTPEPPKDSLTISEQNRDANVGVLPTAKGNGATVQVLKKPTGAFGALLGSSASKRKLGPDKGKEELKLEQIRSSVTLPFHSFLGSSEKSESTVETPTVASEMSEPQKPVSDIASASPLDEIIMLESDAGAEDTGQNSLGNSSEHRKKNFVESTSRKKHENEPVSLSELSSNFQKCFHSNDQNNKTRHPQKTEQPSGIVQLKPFDYEAARKNFKFGEATKHASSQDGDVRMEVEDSGSKKQRSTIEQEKANDSSQQLPQGRRRQAFPASGNRSATFRE</sequence>
<protein>
    <recommendedName>
        <fullName evidence="11">HRDC domain-containing protein</fullName>
    </recommendedName>
</protein>
<dbReference type="Pfam" id="PF01612">
    <property type="entry name" value="DNA_pol_A_exo1"/>
    <property type="match status" value="1"/>
</dbReference>
<dbReference type="GO" id="GO:0000467">
    <property type="term" value="P:exonucleolytic trimming to generate mature 3'-end of 5.8S rRNA from tricistronic rRNA transcript (SSU-rRNA, 5.8S rRNA, LSU-rRNA)"/>
    <property type="evidence" value="ECO:0007669"/>
    <property type="project" value="InterPro"/>
</dbReference>
<dbReference type="GO" id="GO:0000166">
    <property type="term" value="F:nucleotide binding"/>
    <property type="evidence" value="ECO:0007669"/>
    <property type="project" value="InterPro"/>
</dbReference>
<dbReference type="CDD" id="cd06147">
    <property type="entry name" value="Rrp6p_like_exo"/>
    <property type="match status" value="1"/>
</dbReference>
<keyword evidence="7" id="KW-0943">RNA-mediated gene silencing</keyword>
<evidence type="ECO:0000256" key="7">
    <source>
        <dbReference type="ARBA" id="ARBA00023158"/>
    </source>
</evidence>
<dbReference type="InterPro" id="IPR036397">
    <property type="entry name" value="RNaseH_sf"/>
</dbReference>
<dbReference type="InterPro" id="IPR010997">
    <property type="entry name" value="HRDC-like_sf"/>
</dbReference>
<feature type="region of interest" description="Disordered" evidence="10">
    <location>
        <begin position="820"/>
        <end position="882"/>
    </location>
</feature>
<proteinExistence type="inferred from homology"/>
<evidence type="ECO:0000313" key="12">
    <source>
        <dbReference type="EMBL" id="KAK7380775.1"/>
    </source>
</evidence>
<evidence type="ECO:0000256" key="10">
    <source>
        <dbReference type="SAM" id="MobiDB-lite"/>
    </source>
</evidence>